<dbReference type="GeneID" id="103512142"/>
<dbReference type="PRINTS" id="PR00074">
    <property type="entry name" value="LYSYLOXIDASE"/>
</dbReference>
<evidence type="ECO:0000256" key="7">
    <source>
        <dbReference type="ARBA" id="ARBA00023157"/>
    </source>
</evidence>
<dbReference type="PANTHER" id="PTHR45817">
    <property type="entry name" value="LYSYL OXIDASE-LIKE-RELATED"/>
    <property type="match status" value="1"/>
</dbReference>
<dbReference type="OMA" id="HMCHMHF"/>
<accession>A0A1S3D667</accession>
<evidence type="ECO:0000256" key="4">
    <source>
        <dbReference type="ARBA" id="ARBA00022737"/>
    </source>
</evidence>
<dbReference type="CTD" id="4017"/>
<name>A0A1S3D667_DIACI</name>
<dbReference type="PANTHER" id="PTHR45817:SF4">
    <property type="entry name" value="LYSYL OXIDASE-LIKE-RELATED"/>
    <property type="match status" value="1"/>
</dbReference>
<keyword evidence="2" id="KW-0812">Transmembrane</keyword>
<keyword evidence="11" id="KW-1185">Reference proteome</keyword>
<evidence type="ECO:0000256" key="2">
    <source>
        <dbReference type="ARBA" id="ARBA00022692"/>
    </source>
</evidence>
<keyword evidence="6" id="KW-0472">Membrane</keyword>
<evidence type="ECO:0000313" key="11">
    <source>
        <dbReference type="Proteomes" id="UP000079169"/>
    </source>
</evidence>
<dbReference type="FunFam" id="3.10.250.10:FF:000016">
    <property type="entry name" value="Scavenger receptor cysteine-rich protein type 12"/>
    <property type="match status" value="1"/>
</dbReference>
<dbReference type="GO" id="GO:0005615">
    <property type="term" value="C:extracellular space"/>
    <property type="evidence" value="ECO:0007669"/>
    <property type="project" value="TreeGrafter"/>
</dbReference>
<dbReference type="Pfam" id="PF01186">
    <property type="entry name" value="Lysyl_oxidase"/>
    <property type="match status" value="1"/>
</dbReference>
<keyword evidence="8" id="KW-0325">Glycoprotein</keyword>
<dbReference type="GO" id="GO:0005507">
    <property type="term" value="F:copper ion binding"/>
    <property type="evidence" value="ECO:0007669"/>
    <property type="project" value="InterPro"/>
</dbReference>
<feature type="disulfide bond" evidence="9">
    <location>
        <begin position="156"/>
        <end position="166"/>
    </location>
</feature>
<dbReference type="RefSeq" id="XP_008475117.1">
    <property type="nucleotide sequence ID" value="XM_008476895.1"/>
</dbReference>
<dbReference type="Pfam" id="PF00530">
    <property type="entry name" value="SRCR"/>
    <property type="match status" value="2"/>
</dbReference>
<dbReference type="KEGG" id="dci:103512142"/>
<proteinExistence type="predicted"/>
<feature type="domain" description="SRCR" evidence="10">
    <location>
        <begin position="90"/>
        <end position="186"/>
    </location>
</feature>
<dbReference type="GO" id="GO:0004720">
    <property type="term" value="F:protein-lysine 6-oxidase activity"/>
    <property type="evidence" value="ECO:0007669"/>
    <property type="project" value="TreeGrafter"/>
</dbReference>
<dbReference type="AlphaFoldDB" id="A0A1S3D667"/>
<evidence type="ECO:0000313" key="12">
    <source>
        <dbReference type="RefSeq" id="XP_008475117.1"/>
    </source>
</evidence>
<evidence type="ECO:0000256" key="8">
    <source>
        <dbReference type="ARBA" id="ARBA00023180"/>
    </source>
</evidence>
<evidence type="ECO:0000256" key="5">
    <source>
        <dbReference type="ARBA" id="ARBA00022989"/>
    </source>
</evidence>
<evidence type="ECO:0000256" key="9">
    <source>
        <dbReference type="PROSITE-ProRule" id="PRU00196"/>
    </source>
</evidence>
<dbReference type="GO" id="GO:0016020">
    <property type="term" value="C:membrane"/>
    <property type="evidence" value="ECO:0007669"/>
    <property type="project" value="UniProtKB-SubCell"/>
</dbReference>
<comment type="caution">
    <text evidence="9">Lacks conserved residue(s) required for the propagation of feature annotation.</text>
</comment>
<keyword evidence="3" id="KW-0732">Signal</keyword>
<sequence>MVNGPWSLLWLRTTSVGSQRFWMDNVWCSGYETAISTCRFDGWGQHDCGPTEVAGVICVPTKRSQVHSGVSNVKKQRRVRIGDHFGHFKFRLVGGRTPNEGRVQIKLNQGDFGHICGDGWSILEASLVCKTLNLGYATAAPTHHSSGNTVLYHVKCAANHTSWQQCTSLLHSNLCPDHRVAGVVCTRELPDLEIDFKEIEDTLHIQDRPLYHLQCAMEENCLADEAYRLRNENPDGSWYLKTRRLLRFTAKTTNIGNIAFRPFIPKYLWKYHQCHQHYHSMEVFATFDILDQSGAKVAQGHKASFCLEDNECARSSERQYACANFGDQGVSPNCSDIYRFNIDCQWIDISELASGLYTFKVVNIIPNTKYLEQRYDNRCRDLYTSVLCVQTYVKTV</sequence>
<keyword evidence="5" id="KW-1133">Transmembrane helix</keyword>
<evidence type="ECO:0000256" key="1">
    <source>
        <dbReference type="ARBA" id="ARBA00004167"/>
    </source>
</evidence>
<dbReference type="STRING" id="121845.A0A1S3D667"/>
<dbReference type="PROSITE" id="PS50287">
    <property type="entry name" value="SRCR_2"/>
    <property type="match status" value="2"/>
</dbReference>
<dbReference type="SMART" id="SM00202">
    <property type="entry name" value="SR"/>
    <property type="match status" value="1"/>
</dbReference>
<dbReference type="InterPro" id="IPR001190">
    <property type="entry name" value="SRCR"/>
</dbReference>
<keyword evidence="4" id="KW-0677">Repeat</keyword>
<feature type="domain" description="SRCR" evidence="10">
    <location>
        <begin position="17"/>
        <end position="59"/>
    </location>
</feature>
<feature type="disulfide bond" evidence="9">
    <location>
        <begin position="28"/>
        <end position="38"/>
    </location>
</feature>
<dbReference type="InterPro" id="IPR050912">
    <property type="entry name" value="LOX-like_protein"/>
</dbReference>
<evidence type="ECO:0000256" key="6">
    <source>
        <dbReference type="ARBA" id="ARBA00023136"/>
    </source>
</evidence>
<dbReference type="Proteomes" id="UP000079169">
    <property type="component" value="Unplaced"/>
</dbReference>
<comment type="subcellular location">
    <subcellularLocation>
        <location evidence="1">Membrane</location>
        <topology evidence="1">Single-pass membrane protein</topology>
    </subcellularLocation>
</comment>
<protein>
    <submittedName>
        <fullName evidence="12">Lysyl oxidase homolog 2</fullName>
    </submittedName>
</protein>
<dbReference type="PaxDb" id="121845-A0A1S3D667"/>
<dbReference type="InterPro" id="IPR036772">
    <property type="entry name" value="SRCR-like_dom_sf"/>
</dbReference>
<dbReference type="PRINTS" id="PR00258">
    <property type="entry name" value="SPERACTRCPTR"/>
</dbReference>
<evidence type="ECO:0000259" key="10">
    <source>
        <dbReference type="PROSITE" id="PS50287"/>
    </source>
</evidence>
<reference evidence="12" key="1">
    <citation type="submission" date="2025-08" db="UniProtKB">
        <authorList>
            <consortium name="RefSeq"/>
        </authorList>
    </citation>
    <scope>IDENTIFICATION</scope>
</reference>
<dbReference type="SUPFAM" id="SSF56487">
    <property type="entry name" value="SRCR-like"/>
    <property type="match status" value="2"/>
</dbReference>
<keyword evidence="7 9" id="KW-1015">Disulfide bond</keyword>
<dbReference type="InterPro" id="IPR001695">
    <property type="entry name" value="Lysyl_oxidase"/>
</dbReference>
<dbReference type="Gene3D" id="3.10.250.10">
    <property type="entry name" value="SRCR-like domain"/>
    <property type="match status" value="2"/>
</dbReference>
<organism evidence="11 12">
    <name type="scientific">Diaphorina citri</name>
    <name type="common">Asian citrus psyllid</name>
    <dbReference type="NCBI Taxonomy" id="121845"/>
    <lineage>
        <taxon>Eukaryota</taxon>
        <taxon>Metazoa</taxon>
        <taxon>Ecdysozoa</taxon>
        <taxon>Arthropoda</taxon>
        <taxon>Hexapoda</taxon>
        <taxon>Insecta</taxon>
        <taxon>Pterygota</taxon>
        <taxon>Neoptera</taxon>
        <taxon>Paraneoptera</taxon>
        <taxon>Hemiptera</taxon>
        <taxon>Sternorrhyncha</taxon>
        <taxon>Psylloidea</taxon>
        <taxon>Psyllidae</taxon>
        <taxon>Diaphorininae</taxon>
        <taxon>Diaphorina</taxon>
    </lineage>
</organism>
<gene>
    <name evidence="12" type="primary">LOC103512142</name>
</gene>
<evidence type="ECO:0000256" key="3">
    <source>
        <dbReference type="ARBA" id="ARBA00022729"/>
    </source>
</evidence>